<organism evidence="1">
    <name type="scientific">Deinococcus sonorensis KR-87</name>
    <dbReference type="NCBI Taxonomy" id="694439"/>
    <lineage>
        <taxon>Bacteria</taxon>
        <taxon>Thermotogati</taxon>
        <taxon>Deinococcota</taxon>
        <taxon>Deinococci</taxon>
        <taxon>Deinococcales</taxon>
        <taxon>Deinococcaceae</taxon>
        <taxon>Deinococcus</taxon>
    </lineage>
</organism>
<reference evidence="1" key="1">
    <citation type="submission" date="2024-06" db="EMBL/GenBank/DDBJ databases">
        <title>Draft Genome Sequence of Deinococcus sonorensis Type Strain KR-87, a Biofilm Producing Representative of the Genus Deinococcus.</title>
        <authorList>
            <person name="Boren L.S."/>
            <person name="Grosso R.A."/>
            <person name="Hugenberg-Cox A.N."/>
            <person name="Hill J.T.E."/>
            <person name="Albert C.M."/>
            <person name="Tuohy J.M."/>
        </authorList>
    </citation>
    <scope>NUCLEOTIDE SEQUENCE</scope>
    <source>
        <strain evidence="1">KR-87</strain>
    </source>
</reference>
<dbReference type="Pfam" id="PF16241">
    <property type="entry name" value="DUF4900"/>
    <property type="match status" value="1"/>
</dbReference>
<dbReference type="KEGG" id="dsc:ABOD76_13425"/>
<accession>A0AAU7U7K3</accession>
<gene>
    <name evidence="1" type="ORF">ABOD76_13425</name>
</gene>
<dbReference type="InterPro" id="IPR032601">
    <property type="entry name" value="DUF4900"/>
</dbReference>
<dbReference type="EMBL" id="CP158299">
    <property type="protein sequence ID" value="XBV84441.1"/>
    <property type="molecule type" value="Genomic_DNA"/>
</dbReference>
<proteinExistence type="predicted"/>
<sequence>MNVSRKTEGATLVLTVLMVLLLMAAVIVVTSQLTIAARRNSSDQESTVRVQYAAESGVSRAQARLNALSLLLSKDMQPPASTGTTEIQNYVSQLCTGTTVTLPTTGVICGIDASTASDSTISAASNLLGTVGPDARYGLFTAYLSDAQMAARGYTVNSTNTKAAFFKSLFSDAGVSLNGSLTSAANDSIATSVKAKLLGVVRDATDQYRIFVQVPDVTSTGSASTGASRQLKVDVTEPVYTLRVGRGSFAEFALFTNHHFSDPTAETNNSRIVFTANTKFSGPVHSNQNVTFQGNAYFGGDFTSAGCPANQIRTGTNGDYCNSGANAGAYFGSSTTLTTPAQMDSAGNGSTRNDPVVNGVTPDLRGTPDWSHDFISLPVNSNNQLSASQNGGLYIPGTTSNLSFAVNSSLSLGGVTGKAQLITYTAGGTTTQLAFGANNRMYIFSGGSWQPAAQVPCVPLVQTGTTAPCATSGGGWAVSTAAAQGIFNGVIYAQSGVSNLNGPARTTASDPTTAPPAVADFAQMTLASSGDIHITSDLKYEDPPCTGTSALDPQCTNKSARNILGLYSAGGDVQIDSKYYCTTSGVVQCSSSGTYGTRTTYAPPNVTIQAVMMATGTTGKVWVNGYGAGPANNSLGSVNLLGGIIENYYGAFGVTNGTGFGRNYIYDTRTSDGIAPPAFPTQQAWNVKVQNTTGTFAVPIRVGGTQIQGGN</sequence>
<dbReference type="RefSeq" id="WP_350242478.1">
    <property type="nucleotide sequence ID" value="NZ_CP158299.1"/>
</dbReference>
<name>A0AAU7U7K3_9DEIO</name>
<evidence type="ECO:0000313" key="1">
    <source>
        <dbReference type="EMBL" id="XBV84441.1"/>
    </source>
</evidence>
<dbReference type="AlphaFoldDB" id="A0AAU7U7K3"/>
<protein>
    <submittedName>
        <fullName evidence="1">DUF4900 domain-containing protein</fullName>
    </submittedName>
</protein>